<gene>
    <name evidence="3" type="ORF">Pfra01_001099400</name>
</gene>
<dbReference type="Proteomes" id="UP001165121">
    <property type="component" value="Unassembled WGS sequence"/>
</dbReference>
<feature type="domain" description="GYF" evidence="2">
    <location>
        <begin position="302"/>
        <end position="339"/>
    </location>
</feature>
<organism evidence="3 4">
    <name type="scientific">Phytophthora fragariaefolia</name>
    <dbReference type="NCBI Taxonomy" id="1490495"/>
    <lineage>
        <taxon>Eukaryota</taxon>
        <taxon>Sar</taxon>
        <taxon>Stramenopiles</taxon>
        <taxon>Oomycota</taxon>
        <taxon>Peronosporomycetes</taxon>
        <taxon>Peronosporales</taxon>
        <taxon>Peronosporaceae</taxon>
        <taxon>Phytophthora</taxon>
    </lineage>
</organism>
<dbReference type="PROSITE" id="PS50829">
    <property type="entry name" value="GYF"/>
    <property type="match status" value="1"/>
</dbReference>
<dbReference type="InterPro" id="IPR035445">
    <property type="entry name" value="GYF-like_dom_sf"/>
</dbReference>
<name>A0A9W6XGV3_9STRA</name>
<dbReference type="InterPro" id="IPR039905">
    <property type="entry name" value="CD2BP2/Lin1"/>
</dbReference>
<dbReference type="InterPro" id="IPR003169">
    <property type="entry name" value="GYF"/>
</dbReference>
<sequence length="339" mass="38672">MADTTSSLFLMEKLIKFVSTITLYGGPSAELYLKNMLEGIWSLRTIVPSLLRPATLFQHCQWFVQPLTWSSGPHDFRVPWSRCPKISMDGTLYPYSPGCALSHKRTSKYAGATMAGDDRRGMTAFNMEEEKDEGHFDADGNFVWDDEAKRVQEEAWLDGVSEQQMGAAQHAKSRREFRDAQAEETLTVEAANKTLATLLKPRESVLQALKRLGSKRRERVRTGSKRKQAQMEEQPAQTLEEKKQFEKVTEAADFLMRSGEVDVYSQIKEEFVPEEELLAERRRVQFVEVRESKSEEHPPKQEVMWEYKAADGQIHGPFPTSSFVAWQQQVSSACNLSCC</sequence>
<reference evidence="3" key="1">
    <citation type="submission" date="2023-04" db="EMBL/GenBank/DDBJ databases">
        <title>Phytophthora fragariaefolia NBRC 109709.</title>
        <authorList>
            <person name="Ichikawa N."/>
            <person name="Sato H."/>
            <person name="Tonouchi N."/>
        </authorList>
    </citation>
    <scope>NUCLEOTIDE SEQUENCE</scope>
    <source>
        <strain evidence="3">NBRC 109709</strain>
    </source>
</reference>
<evidence type="ECO:0000256" key="1">
    <source>
        <dbReference type="SAM" id="MobiDB-lite"/>
    </source>
</evidence>
<dbReference type="GO" id="GO:0005682">
    <property type="term" value="C:U5 snRNP"/>
    <property type="evidence" value="ECO:0007669"/>
    <property type="project" value="InterPro"/>
</dbReference>
<dbReference type="Gene3D" id="3.30.1490.40">
    <property type="match status" value="1"/>
</dbReference>
<feature type="region of interest" description="Disordered" evidence="1">
    <location>
        <begin position="214"/>
        <end position="240"/>
    </location>
</feature>
<evidence type="ECO:0000313" key="4">
    <source>
        <dbReference type="Proteomes" id="UP001165121"/>
    </source>
</evidence>
<dbReference type="EMBL" id="BSXT01001081">
    <property type="protein sequence ID" value="GMF38300.1"/>
    <property type="molecule type" value="Genomic_DNA"/>
</dbReference>
<feature type="compositionally biased region" description="Basic residues" evidence="1">
    <location>
        <begin position="214"/>
        <end position="228"/>
    </location>
</feature>
<evidence type="ECO:0000313" key="3">
    <source>
        <dbReference type="EMBL" id="GMF38300.1"/>
    </source>
</evidence>
<comment type="caution">
    <text evidence="3">The sequence shown here is derived from an EMBL/GenBank/DDBJ whole genome shotgun (WGS) entry which is preliminary data.</text>
</comment>
<dbReference type="PANTHER" id="PTHR13138">
    <property type="entry name" value="PROTEIN LIN1"/>
    <property type="match status" value="1"/>
</dbReference>
<evidence type="ECO:0000259" key="2">
    <source>
        <dbReference type="PROSITE" id="PS50829"/>
    </source>
</evidence>
<accession>A0A9W6XGV3</accession>
<keyword evidence="4" id="KW-1185">Reference proteome</keyword>
<proteinExistence type="predicted"/>
<dbReference type="OrthoDB" id="331341at2759"/>
<dbReference type="PANTHER" id="PTHR13138:SF3">
    <property type="entry name" value="CD2 ANTIGEN CYTOPLASMIC TAIL-BINDING PROTEIN 2"/>
    <property type="match status" value="1"/>
</dbReference>
<dbReference type="AlphaFoldDB" id="A0A9W6XGV3"/>
<dbReference type="SUPFAM" id="SSF55277">
    <property type="entry name" value="GYF domain"/>
    <property type="match status" value="1"/>
</dbReference>
<protein>
    <submittedName>
        <fullName evidence="3">Unnamed protein product</fullName>
    </submittedName>
</protein>